<reference evidence="1" key="1">
    <citation type="submission" date="2022-08" db="EMBL/GenBank/DDBJ databases">
        <title>Genome Sequence of Fusarium decemcellulare.</title>
        <authorList>
            <person name="Buettner E."/>
        </authorList>
    </citation>
    <scope>NUCLEOTIDE SEQUENCE</scope>
    <source>
        <strain evidence="1">Babe19</strain>
    </source>
</reference>
<comment type="caution">
    <text evidence="1">The sequence shown here is derived from an EMBL/GenBank/DDBJ whole genome shotgun (WGS) entry which is preliminary data.</text>
</comment>
<dbReference type="EMBL" id="JANRMS010000587">
    <property type="protein sequence ID" value="KAJ3537314.1"/>
    <property type="molecule type" value="Genomic_DNA"/>
</dbReference>
<keyword evidence="2" id="KW-1185">Reference proteome</keyword>
<proteinExistence type="predicted"/>
<accession>A0ACC1SDI1</accession>
<evidence type="ECO:0000313" key="1">
    <source>
        <dbReference type="EMBL" id="KAJ3537314.1"/>
    </source>
</evidence>
<protein>
    <submittedName>
        <fullName evidence="1">Uncharacterized protein</fullName>
    </submittedName>
</protein>
<sequence length="315" mass="34532">MPPTILVAGATGNTGRGVVETLTKLLKSDENFLSGYRILALTRSLNGAAAKKLAQLPGVEVAEQNWVEITAEWLRQNNVVRAFIASHNQPNQFAEESTFHLAALQAGVEYVVRISTMAPNVRPDCPAYYPRTHWAIEAVLGSPEFQRMHWTSLQANLFSAFHLASAAELVKKYRETGKQGPLRLLASEDAPIAVIDSDEVGAIAAHLLVQKDTAIHNRAKYVLNGPQDITGSQIVKMVEDHIGTKVEDVHYKDMSFVEQMAAASQESRNVIMSTKRAVETAWDGKCTAAATSQEVLDLAPPKRTPEEVFKTMLEG</sequence>
<evidence type="ECO:0000313" key="2">
    <source>
        <dbReference type="Proteomes" id="UP001148629"/>
    </source>
</evidence>
<organism evidence="1 2">
    <name type="scientific">Fusarium decemcellulare</name>
    <dbReference type="NCBI Taxonomy" id="57161"/>
    <lineage>
        <taxon>Eukaryota</taxon>
        <taxon>Fungi</taxon>
        <taxon>Dikarya</taxon>
        <taxon>Ascomycota</taxon>
        <taxon>Pezizomycotina</taxon>
        <taxon>Sordariomycetes</taxon>
        <taxon>Hypocreomycetidae</taxon>
        <taxon>Hypocreales</taxon>
        <taxon>Nectriaceae</taxon>
        <taxon>Fusarium</taxon>
        <taxon>Fusarium decemcellulare species complex</taxon>
    </lineage>
</organism>
<gene>
    <name evidence="1" type="ORF">NM208_g6364</name>
</gene>
<dbReference type="Proteomes" id="UP001148629">
    <property type="component" value="Unassembled WGS sequence"/>
</dbReference>
<name>A0ACC1SDI1_9HYPO</name>